<accession>A0A9P6LUN0</accession>
<evidence type="ECO:0000313" key="7">
    <source>
        <dbReference type="EMBL" id="KAF9943520.1"/>
    </source>
</evidence>
<keyword evidence="1 4" id="KW-0479">Metal-binding</keyword>
<dbReference type="OrthoDB" id="250836at2759"/>
<protein>
    <submittedName>
        <fullName evidence="7">E3 ubiquitin-protein ligase makorin-3</fullName>
    </submittedName>
</protein>
<dbReference type="Proteomes" id="UP000738359">
    <property type="component" value="Unassembled WGS sequence"/>
</dbReference>
<organism evidence="7 8">
    <name type="scientific">Mortierella alpina</name>
    <name type="common">Oleaginous fungus</name>
    <name type="synonym">Mortierella renispora</name>
    <dbReference type="NCBI Taxonomy" id="64518"/>
    <lineage>
        <taxon>Eukaryota</taxon>
        <taxon>Fungi</taxon>
        <taxon>Fungi incertae sedis</taxon>
        <taxon>Mucoromycota</taxon>
        <taxon>Mortierellomycotina</taxon>
        <taxon>Mortierellomycetes</taxon>
        <taxon>Mortierellales</taxon>
        <taxon>Mortierellaceae</taxon>
        <taxon>Mortierella</taxon>
    </lineage>
</organism>
<feature type="region of interest" description="Disordered" evidence="5">
    <location>
        <begin position="148"/>
        <end position="186"/>
    </location>
</feature>
<dbReference type="GO" id="GO:0061630">
    <property type="term" value="F:ubiquitin protein ligase activity"/>
    <property type="evidence" value="ECO:0007669"/>
    <property type="project" value="InterPro"/>
</dbReference>
<dbReference type="PANTHER" id="PTHR11224">
    <property type="entry name" value="MAKORIN-RELATED"/>
    <property type="match status" value="1"/>
</dbReference>
<evidence type="ECO:0000256" key="5">
    <source>
        <dbReference type="SAM" id="MobiDB-lite"/>
    </source>
</evidence>
<name>A0A9P6LUN0_MORAP</name>
<dbReference type="InterPro" id="IPR000571">
    <property type="entry name" value="Znf_CCCH"/>
</dbReference>
<evidence type="ECO:0000256" key="3">
    <source>
        <dbReference type="ARBA" id="ARBA00022833"/>
    </source>
</evidence>
<dbReference type="AlphaFoldDB" id="A0A9P6LUN0"/>
<dbReference type="InterPro" id="IPR045072">
    <property type="entry name" value="MKRN-like"/>
</dbReference>
<dbReference type="GO" id="GO:0008270">
    <property type="term" value="F:zinc ion binding"/>
    <property type="evidence" value="ECO:0007669"/>
    <property type="project" value="UniProtKB-KW"/>
</dbReference>
<dbReference type="PANTHER" id="PTHR11224:SF10">
    <property type="entry name" value="IP09428P-RELATED"/>
    <property type="match status" value="1"/>
</dbReference>
<reference evidence="7" key="1">
    <citation type="journal article" date="2020" name="Fungal Divers.">
        <title>Resolving the Mortierellaceae phylogeny through synthesis of multi-gene phylogenetics and phylogenomics.</title>
        <authorList>
            <person name="Vandepol N."/>
            <person name="Liber J."/>
            <person name="Desiro A."/>
            <person name="Na H."/>
            <person name="Kennedy M."/>
            <person name="Barry K."/>
            <person name="Grigoriev I.V."/>
            <person name="Miller A.N."/>
            <person name="O'Donnell K."/>
            <person name="Stajich J.E."/>
            <person name="Bonito G."/>
        </authorList>
    </citation>
    <scope>NUCLEOTIDE SEQUENCE</scope>
    <source>
        <strain evidence="7">CK1249</strain>
    </source>
</reference>
<evidence type="ECO:0000256" key="2">
    <source>
        <dbReference type="ARBA" id="ARBA00022771"/>
    </source>
</evidence>
<dbReference type="GO" id="GO:0000209">
    <property type="term" value="P:protein polyubiquitination"/>
    <property type="evidence" value="ECO:0007669"/>
    <property type="project" value="InterPro"/>
</dbReference>
<keyword evidence="2 4" id="KW-0863">Zinc-finger</keyword>
<dbReference type="EMBL" id="JAAAHY010003164">
    <property type="protein sequence ID" value="KAF9943520.1"/>
    <property type="molecule type" value="Genomic_DNA"/>
</dbReference>
<keyword evidence="3 4" id="KW-0862">Zinc</keyword>
<comment type="caution">
    <text evidence="7">The sequence shown here is derived from an EMBL/GenBank/DDBJ whole genome shotgun (WGS) entry which is preliminary data.</text>
</comment>
<proteinExistence type="predicted"/>
<evidence type="ECO:0000256" key="4">
    <source>
        <dbReference type="PROSITE-ProRule" id="PRU00723"/>
    </source>
</evidence>
<evidence type="ECO:0000313" key="8">
    <source>
        <dbReference type="Proteomes" id="UP000738359"/>
    </source>
</evidence>
<evidence type="ECO:0000259" key="6">
    <source>
        <dbReference type="PROSITE" id="PS50103"/>
    </source>
</evidence>
<sequence>TWRAKDIAPDMHPQDRNACPNCRTPSLYIVPSSYFPTSPEQKEIIIQNYKEATARRPCKHFKESGDLHWCPFGDSCFFAHQDENGEPSSRYASNDTLEALQRGFFAGLGDLEDVSEMDIEALRLVLAELARPLDSNYASLGHDLVDLDEDEFDDYDDDDWEDEEDDDDHDDDDDTDYDEDDDDLEAAFEEQYRYMLEHHHIHH</sequence>
<gene>
    <name evidence="7" type="primary">MKRN3</name>
    <name evidence="7" type="ORF">BGZ70_005840</name>
</gene>
<dbReference type="Pfam" id="PF00642">
    <property type="entry name" value="zf-CCCH"/>
    <property type="match status" value="1"/>
</dbReference>
<keyword evidence="8" id="KW-1185">Reference proteome</keyword>
<dbReference type="PROSITE" id="PS50103">
    <property type="entry name" value="ZF_C3H1"/>
    <property type="match status" value="1"/>
</dbReference>
<feature type="domain" description="C3H1-type" evidence="6">
    <location>
        <begin position="52"/>
        <end position="83"/>
    </location>
</feature>
<feature type="zinc finger region" description="C3H1-type" evidence="4">
    <location>
        <begin position="52"/>
        <end position="83"/>
    </location>
</feature>
<evidence type="ECO:0000256" key="1">
    <source>
        <dbReference type="ARBA" id="ARBA00022723"/>
    </source>
</evidence>
<feature type="non-terminal residue" evidence="7">
    <location>
        <position position="1"/>
    </location>
</feature>